<gene>
    <name evidence="1" type="ORF">SAMN05216219_1554</name>
</gene>
<accession>A0A1I5AUW2</accession>
<dbReference type="EMBL" id="FOVM01000004">
    <property type="protein sequence ID" value="SFN66215.1"/>
    <property type="molecule type" value="Genomic_DNA"/>
</dbReference>
<dbReference type="Proteomes" id="UP000198867">
    <property type="component" value="Unassembled WGS sequence"/>
</dbReference>
<protein>
    <recommendedName>
        <fullName evidence="3">Head-to-tail adaptor</fullName>
    </recommendedName>
</protein>
<reference evidence="2" key="1">
    <citation type="submission" date="2016-10" db="EMBL/GenBank/DDBJ databases">
        <authorList>
            <person name="Varghese N."/>
            <person name="Submissions S."/>
        </authorList>
    </citation>
    <scope>NUCLEOTIDE SEQUENCE [LARGE SCALE GENOMIC DNA]</scope>
    <source>
        <strain evidence="2">CGMCC 1.11101</strain>
    </source>
</reference>
<sequence>MAQRTFATPTDYARLAEDAFDGDDAKLQKRLRSASIEVESLTRLAGYVTDDDGYATDADLSDAFTEATCAIVEYWEETGAPTGAGAHEGAIKIGSVSLGTTSSRESDGDAQERRFGAKAINILRNAGLLTPLVSY</sequence>
<dbReference type="STRING" id="995034.SAMN05216219_1554"/>
<name>A0A1I5AUW2_9MICO</name>
<dbReference type="RefSeq" id="WP_090710293.1">
    <property type="nucleotide sequence ID" value="NZ_FOVM01000004.1"/>
</dbReference>
<keyword evidence="2" id="KW-1185">Reference proteome</keyword>
<proteinExistence type="predicted"/>
<dbReference type="OrthoDB" id="4269013at2"/>
<organism evidence="1 2">
    <name type="scientific">Mycetocola miduiensis</name>
    <dbReference type="NCBI Taxonomy" id="995034"/>
    <lineage>
        <taxon>Bacteria</taxon>
        <taxon>Bacillati</taxon>
        <taxon>Actinomycetota</taxon>
        <taxon>Actinomycetes</taxon>
        <taxon>Micrococcales</taxon>
        <taxon>Microbacteriaceae</taxon>
        <taxon>Mycetocola</taxon>
    </lineage>
</organism>
<evidence type="ECO:0000313" key="2">
    <source>
        <dbReference type="Proteomes" id="UP000198867"/>
    </source>
</evidence>
<evidence type="ECO:0000313" key="1">
    <source>
        <dbReference type="EMBL" id="SFN66215.1"/>
    </source>
</evidence>
<dbReference type="AlphaFoldDB" id="A0A1I5AUW2"/>
<evidence type="ECO:0008006" key="3">
    <source>
        <dbReference type="Google" id="ProtNLM"/>
    </source>
</evidence>